<name>A0A553QVY7_9TELE</name>
<feature type="region of interest" description="Disordered" evidence="1">
    <location>
        <begin position="250"/>
        <end position="276"/>
    </location>
</feature>
<evidence type="ECO:0000313" key="3">
    <source>
        <dbReference type="Proteomes" id="UP000316079"/>
    </source>
</evidence>
<feature type="compositionally biased region" description="Polar residues" evidence="1">
    <location>
        <begin position="261"/>
        <end position="272"/>
    </location>
</feature>
<feature type="compositionally biased region" description="Basic and acidic residues" evidence="1">
    <location>
        <begin position="250"/>
        <end position="260"/>
    </location>
</feature>
<dbReference type="EMBL" id="SRMA01025477">
    <property type="protein sequence ID" value="TRY94120.1"/>
    <property type="molecule type" value="Genomic_DNA"/>
</dbReference>
<gene>
    <name evidence="2" type="ORF">DNTS_031632</name>
</gene>
<dbReference type="EMBL" id="SRMA01025477">
    <property type="protein sequence ID" value="TRY94121.1"/>
    <property type="molecule type" value="Genomic_DNA"/>
</dbReference>
<keyword evidence="3" id="KW-1185">Reference proteome</keyword>
<reference evidence="2 3" key="1">
    <citation type="journal article" date="2019" name="Sci. Data">
        <title>Hybrid genome assembly and annotation of Danionella translucida.</title>
        <authorList>
            <person name="Kadobianskyi M."/>
            <person name="Schulze L."/>
            <person name="Schuelke M."/>
            <person name="Judkewitz B."/>
        </authorList>
    </citation>
    <scope>NUCLEOTIDE SEQUENCE [LARGE SCALE GENOMIC DNA]</scope>
    <source>
        <strain evidence="2 3">Bolton</strain>
    </source>
</reference>
<evidence type="ECO:0000313" key="2">
    <source>
        <dbReference type="EMBL" id="TRY94120.1"/>
    </source>
</evidence>
<accession>A0A553QVY7</accession>
<dbReference type="Proteomes" id="UP000316079">
    <property type="component" value="Unassembled WGS sequence"/>
</dbReference>
<sequence>MCSSEIQWMSSLIVDKRECSALLRICALSTCVEVPSDEGGCGCYGDQHLSLVERRHRYWFCFLLLWVLYLRKSDIPLSPSPPPLFNAPSLKVNALNVLMFLNRQALCDVRTLELLSSSPSAALLPPERLASHSVREGAVVSQLDLGYSLQTGSEQEPKGSRELEIWAGAQLRVPLSRALHHEQTSAALTRCLITANGCLRLRNAELMKGSINGLEEIRGALAKTHLRRFLEERLKLIAPRSGGIIPVRANRENEFQEQKRPQISRSQSSLSRPDTGGGLLRCFLQKMIDEPVIQ</sequence>
<proteinExistence type="predicted"/>
<dbReference type="AlphaFoldDB" id="A0A553QVY7"/>
<evidence type="ECO:0000256" key="1">
    <source>
        <dbReference type="SAM" id="MobiDB-lite"/>
    </source>
</evidence>
<reference evidence="2" key="2">
    <citation type="submission" date="2019-04" db="EMBL/GenBank/DDBJ databases">
        <authorList>
            <person name="Kadobianskyi M."/>
            <person name="Schulze L."/>
            <person name="Schuelke M."/>
            <person name="Judkewitz B."/>
        </authorList>
    </citation>
    <scope>NUCLEOTIDE SEQUENCE</scope>
    <source>
        <strain evidence="2">Bolton</strain>
        <tissue evidence="2">Whole-body</tissue>
    </source>
</reference>
<protein>
    <submittedName>
        <fullName evidence="2">Uncharacterized protein</fullName>
    </submittedName>
</protein>
<comment type="caution">
    <text evidence="2">The sequence shown here is derived from an EMBL/GenBank/DDBJ whole genome shotgun (WGS) entry which is preliminary data.</text>
</comment>
<organism evidence="2 3">
    <name type="scientific">Danionella cerebrum</name>
    <dbReference type="NCBI Taxonomy" id="2873325"/>
    <lineage>
        <taxon>Eukaryota</taxon>
        <taxon>Metazoa</taxon>
        <taxon>Chordata</taxon>
        <taxon>Craniata</taxon>
        <taxon>Vertebrata</taxon>
        <taxon>Euteleostomi</taxon>
        <taxon>Actinopterygii</taxon>
        <taxon>Neopterygii</taxon>
        <taxon>Teleostei</taxon>
        <taxon>Ostariophysi</taxon>
        <taxon>Cypriniformes</taxon>
        <taxon>Danionidae</taxon>
        <taxon>Danioninae</taxon>
        <taxon>Danionella</taxon>
    </lineage>
</organism>